<evidence type="ECO:0000256" key="10">
    <source>
        <dbReference type="ARBA" id="ARBA00023136"/>
    </source>
</evidence>
<proteinExistence type="inferred from homology"/>
<dbReference type="PANTHER" id="PTHR21049">
    <property type="entry name" value="RIBOPHORIN I"/>
    <property type="match status" value="1"/>
</dbReference>
<keyword evidence="12" id="KW-0175">Coiled coil</keyword>
<evidence type="ECO:0000256" key="4">
    <source>
        <dbReference type="ARBA" id="ARBA00008905"/>
    </source>
</evidence>
<evidence type="ECO:0000313" key="16">
    <source>
        <dbReference type="WBParaSite" id="HNAJ_0000718701-mRNA-1"/>
    </source>
</evidence>
<feature type="transmembrane region" description="Helical" evidence="11">
    <location>
        <begin position="57"/>
        <end position="82"/>
    </location>
</feature>
<evidence type="ECO:0000313" key="14">
    <source>
        <dbReference type="EMBL" id="VDO03043.1"/>
    </source>
</evidence>
<dbReference type="GO" id="GO:0008250">
    <property type="term" value="C:oligosaccharyltransferase complex"/>
    <property type="evidence" value="ECO:0007669"/>
    <property type="project" value="UniProtKB-UniRule"/>
</dbReference>
<dbReference type="PANTHER" id="PTHR21049:SF0">
    <property type="entry name" value="DOLICHYL-DIPHOSPHOOLIGOSACCHARIDE--PROTEIN GLYCOSYLTRANSFERASE SUBUNIT 1"/>
    <property type="match status" value="1"/>
</dbReference>
<keyword evidence="6 11" id="KW-0812">Transmembrane</keyword>
<name>A0A0R3TJE1_RODNA</name>
<evidence type="ECO:0000259" key="13">
    <source>
        <dbReference type="Pfam" id="PF13906"/>
    </source>
</evidence>
<accession>A0A0R3TJE1</accession>
<dbReference type="OrthoDB" id="310030at2759"/>
<reference evidence="16" key="1">
    <citation type="submission" date="2017-02" db="UniProtKB">
        <authorList>
            <consortium name="WormBaseParasite"/>
        </authorList>
    </citation>
    <scope>IDENTIFICATION</scope>
</reference>
<dbReference type="Pfam" id="PF13906">
    <property type="entry name" value="AA_permease_C"/>
    <property type="match status" value="1"/>
</dbReference>
<gene>
    <name evidence="14" type="ORF">HNAJ_LOCUS7183</name>
</gene>
<dbReference type="EMBL" id="UZAE01012013">
    <property type="protein sequence ID" value="VDO03043.1"/>
    <property type="molecule type" value="Genomic_DNA"/>
</dbReference>
<reference evidence="14 15" key="2">
    <citation type="submission" date="2018-11" db="EMBL/GenBank/DDBJ databases">
        <authorList>
            <consortium name="Pathogen Informatics"/>
        </authorList>
    </citation>
    <scope>NUCLEOTIDE SEQUENCE [LARGE SCALE GENOMIC DNA]</scope>
</reference>
<protein>
    <recommendedName>
        <fullName evidence="5 11">Dolichyl-diphosphooligosaccharide--protein glycosyltransferase subunit 1</fullName>
    </recommendedName>
</protein>
<organism evidence="16">
    <name type="scientific">Rodentolepis nana</name>
    <name type="common">Dwarf tapeworm</name>
    <name type="synonym">Hymenolepis nana</name>
    <dbReference type="NCBI Taxonomy" id="102285"/>
    <lineage>
        <taxon>Eukaryota</taxon>
        <taxon>Metazoa</taxon>
        <taxon>Spiralia</taxon>
        <taxon>Lophotrochozoa</taxon>
        <taxon>Platyhelminthes</taxon>
        <taxon>Cestoda</taxon>
        <taxon>Eucestoda</taxon>
        <taxon>Cyclophyllidea</taxon>
        <taxon>Hymenolepididae</taxon>
        <taxon>Rodentolepis</taxon>
    </lineage>
</organism>
<comment type="similarity">
    <text evidence="4 11">Belongs to the OST1 family.</text>
</comment>
<dbReference type="AlphaFoldDB" id="A0A0R3TJE1"/>
<keyword evidence="7" id="KW-0732">Signal</keyword>
<evidence type="ECO:0000256" key="7">
    <source>
        <dbReference type="ARBA" id="ARBA00022729"/>
    </source>
</evidence>
<feature type="domain" description="Cationic amino acid transporter C-terminal" evidence="13">
    <location>
        <begin position="123"/>
        <end position="162"/>
    </location>
</feature>
<keyword evidence="8 11" id="KW-0256">Endoplasmic reticulum</keyword>
<feature type="coiled-coil region" evidence="12">
    <location>
        <begin position="585"/>
        <end position="653"/>
    </location>
</feature>
<dbReference type="InterPro" id="IPR007676">
    <property type="entry name" value="Ribophorin_I"/>
</dbReference>
<keyword evidence="10 11" id="KW-0472">Membrane</keyword>
<dbReference type="Pfam" id="PF04597">
    <property type="entry name" value="Ribophorin_I"/>
    <property type="match status" value="1"/>
</dbReference>
<dbReference type="STRING" id="102285.A0A0R3TJE1"/>
<comment type="pathway">
    <text evidence="3 11">Protein modification; protein glycosylation.</text>
</comment>
<dbReference type="WBParaSite" id="HNAJ_0000718701-mRNA-1">
    <property type="protein sequence ID" value="HNAJ_0000718701-mRNA-1"/>
    <property type="gene ID" value="HNAJ_0000718701"/>
</dbReference>
<evidence type="ECO:0000256" key="9">
    <source>
        <dbReference type="ARBA" id="ARBA00022989"/>
    </source>
</evidence>
<feature type="transmembrane region" description="Helical" evidence="11">
    <location>
        <begin position="88"/>
        <end position="110"/>
    </location>
</feature>
<keyword evidence="9 11" id="KW-1133">Transmembrane helix</keyword>
<evidence type="ECO:0000256" key="12">
    <source>
        <dbReference type="SAM" id="Coils"/>
    </source>
</evidence>
<evidence type="ECO:0000256" key="5">
    <source>
        <dbReference type="ARBA" id="ARBA00017611"/>
    </source>
</evidence>
<keyword evidence="15" id="KW-1185">Reference proteome</keyword>
<evidence type="ECO:0000256" key="3">
    <source>
        <dbReference type="ARBA" id="ARBA00004922"/>
    </source>
</evidence>
<evidence type="ECO:0000256" key="6">
    <source>
        <dbReference type="ARBA" id="ARBA00022692"/>
    </source>
</evidence>
<evidence type="ECO:0000256" key="2">
    <source>
        <dbReference type="ARBA" id="ARBA00004115"/>
    </source>
</evidence>
<evidence type="ECO:0000256" key="11">
    <source>
        <dbReference type="RuleBase" id="RU361143"/>
    </source>
</evidence>
<dbReference type="GO" id="GO:0018279">
    <property type="term" value="P:protein N-linked glycosylation via asparagine"/>
    <property type="evidence" value="ECO:0007669"/>
    <property type="project" value="TreeGrafter"/>
</dbReference>
<dbReference type="InterPro" id="IPR029485">
    <property type="entry name" value="CAT_C"/>
</dbReference>
<evidence type="ECO:0000313" key="15">
    <source>
        <dbReference type="Proteomes" id="UP000278807"/>
    </source>
</evidence>
<comment type="caution">
    <text evidence="11">Lacks conserved residue(s) required for the propagation of feature annotation.</text>
</comment>
<comment type="subcellular location">
    <subcellularLocation>
        <location evidence="2 11">Endoplasmic reticulum membrane</location>
        <topology evidence="2 11">Single-pass type I membrane protein</topology>
    </subcellularLocation>
</comment>
<sequence>MGQYEPQPSTAPPPYSKYDFPGADNIGKPGYLKSKWANILPLSMVKSMTQNRAPGEVVKITICCLVLFVFLLHFTVLITLPMEINGWAYWRIAGAIIFFIGIACCLCVFSMHVQFRGPRPNLFRLPMVPFLPCMTVIFNTILISQLSWMTWIRFIIWVGIAISFARGDFTNIEVSQTVHAESHIVRVDAEITLDLPSGMLTAYKYPIDNEVDSKTPLTVKSVGKVSNVPTFDIEIPKADAGKRFKFTVSSYFTGLLEPRPAEISQADSQFVELLVNVAHFSAYPTKKVSTTVTLGSGQILFFSEDITPVKKSTNKIIYGPFENVAPFEKRVAKFNYENTSPFLAITSLERSIEISHWGNIAIENQVSIRNYGAKLVGPFSRLDYQRGIGHKISIAGIKSILPASAKDIYYRDEIGNISTSNVKNLYSSVEVAIAPRFPLFGGWKTFFILGYNLPAYENLYRKGNKFALKMNFLDFLYDDILVDEMTLRIILPETVSNVRLEVPFEVEKLPDEVLKTYLDTSGRRVLVLHKKNLVEGHIQDFIVYYDFNMINMLREPAMLIAALMVFFTAIIIYVRLDFSISEDKMDELQQRVQVSVDEILSLQNKRSAIYQTYEDVVSSYKSSKDADRFKADYKRVEADYKHITQKISSLQTKLREIYSEGADKVGELQKLDQDYHALLTKGVSLAENVISGKISKPQYQTEDGSLSSKKSALVEKMESVAESL</sequence>
<feature type="transmembrane region" description="Helical" evidence="11">
    <location>
        <begin position="122"/>
        <end position="142"/>
    </location>
</feature>
<dbReference type="Proteomes" id="UP000278807">
    <property type="component" value="Unassembled WGS sequence"/>
</dbReference>
<dbReference type="UniPathway" id="UPA00378"/>
<comment type="function">
    <text evidence="1 11">Subunit of the oligosaccharyl transferase (OST) complex that catalyzes the initial transfer of a defined glycan (Glc(3)Man(9)GlcNAc(2) in eukaryotes) from the lipid carrier dolichol-pyrophosphate to an asparagine residue within an Asn-X-Ser/Thr consensus motif in nascent polypeptide chains, the first step in protein N-glycosylation. N-glycosylation occurs cotranslationally and the complex associates with the Sec61 complex at the channel-forming translocon complex that mediates protein translocation across the endoplasmic reticulum (ER). All subunits are required for a maximal enzyme activity.</text>
</comment>
<dbReference type="Pfam" id="PF14966">
    <property type="entry name" value="DNA_repr_REX1B"/>
    <property type="match status" value="1"/>
</dbReference>
<feature type="transmembrane region" description="Helical" evidence="11">
    <location>
        <begin position="557"/>
        <end position="576"/>
    </location>
</feature>
<dbReference type="InterPro" id="IPR039491">
    <property type="entry name" value="REX1-B"/>
</dbReference>
<comment type="subunit">
    <text evidence="11">Component of the oligosaccharyltransferase (OST) complex.</text>
</comment>
<evidence type="ECO:0000256" key="1">
    <source>
        <dbReference type="ARBA" id="ARBA00002791"/>
    </source>
</evidence>
<evidence type="ECO:0000256" key="8">
    <source>
        <dbReference type="ARBA" id="ARBA00022824"/>
    </source>
</evidence>